<sequence length="196" mass="21014">MRIKVLTPLIAFLFLLTVSCERGKVERTSPKSSDAIDQLAVTPNLQVGRIVDGVFSFTIQTSEMLETFCSVSGLTASELALFAHNSSEIELLFVLSDASGIGIPLVIEGDAVVMYGVNTMADRHTCSGDPCASCRFIRKRGLINIGLGEIIGCACNQETVDGVKQKCNHSVSTDLGFEDEDSEPGFVAALIAEYSK</sequence>
<reference evidence="1 2" key="1">
    <citation type="submission" date="2019-09" db="EMBL/GenBank/DDBJ databases">
        <title>Genomes of family Cryomorphaceae.</title>
        <authorList>
            <person name="Bowman J.P."/>
        </authorList>
    </citation>
    <scope>NUCLEOTIDE SEQUENCE [LARGE SCALE GENOMIC DNA]</scope>
    <source>
        <strain evidence="1 2">LMG 25704</strain>
    </source>
</reference>
<dbReference type="AlphaFoldDB" id="A0A6N6REM5"/>
<dbReference type="RefSeq" id="WP_151667705.1">
    <property type="nucleotide sequence ID" value="NZ_WBVO01000008.1"/>
</dbReference>
<protein>
    <submittedName>
        <fullName evidence="1">Uncharacterized protein</fullName>
    </submittedName>
</protein>
<evidence type="ECO:0000313" key="2">
    <source>
        <dbReference type="Proteomes" id="UP000468650"/>
    </source>
</evidence>
<accession>A0A6N6REM5</accession>
<proteinExistence type="predicted"/>
<name>A0A6N6REM5_9FLAO</name>
<keyword evidence="2" id="KW-1185">Reference proteome</keyword>
<evidence type="ECO:0000313" key="1">
    <source>
        <dbReference type="EMBL" id="KAB2808610.1"/>
    </source>
</evidence>
<dbReference type="PROSITE" id="PS51257">
    <property type="entry name" value="PROKAR_LIPOPROTEIN"/>
    <property type="match status" value="1"/>
</dbReference>
<dbReference type="Proteomes" id="UP000468650">
    <property type="component" value="Unassembled WGS sequence"/>
</dbReference>
<gene>
    <name evidence="1" type="ORF">F8C67_10000</name>
</gene>
<dbReference type="EMBL" id="WBVO01000008">
    <property type="protein sequence ID" value="KAB2808610.1"/>
    <property type="molecule type" value="Genomic_DNA"/>
</dbReference>
<comment type="caution">
    <text evidence="1">The sequence shown here is derived from an EMBL/GenBank/DDBJ whole genome shotgun (WGS) entry which is preliminary data.</text>
</comment>
<dbReference type="OrthoDB" id="5510929at2"/>
<organism evidence="1 2">
    <name type="scientific">Phaeocystidibacter luteus</name>
    <dbReference type="NCBI Taxonomy" id="911197"/>
    <lineage>
        <taxon>Bacteria</taxon>
        <taxon>Pseudomonadati</taxon>
        <taxon>Bacteroidota</taxon>
        <taxon>Flavobacteriia</taxon>
        <taxon>Flavobacteriales</taxon>
        <taxon>Phaeocystidibacteraceae</taxon>
        <taxon>Phaeocystidibacter</taxon>
    </lineage>
</organism>